<dbReference type="Proteomes" id="UP000180166">
    <property type="component" value="Chromosome"/>
</dbReference>
<reference evidence="3 6" key="3">
    <citation type="submission" date="2016-10" db="EMBL/GenBank/DDBJ databases">
        <title>Genome sequence of Nocardia seriolae strain EM150506, isolated from Anguila japonica.</title>
        <authorList>
            <person name="Han H.-J."/>
        </authorList>
    </citation>
    <scope>NUCLEOTIDE SEQUENCE [LARGE SCALE GENOMIC DNA]</scope>
    <source>
        <strain evidence="3 6">EM150506</strain>
    </source>
</reference>
<reference evidence="4 5" key="2">
    <citation type="journal article" date="2016" name="Genome Announc.">
        <title>Draft Genome Sequence of Erythromycin- and Oxytetracycline-Sensitive Nocardia seriolae Strain U-1 (NBRC 110359).</title>
        <authorList>
            <person name="Imajoh M."/>
            <person name="Sukeda M."/>
            <person name="Shimizu M."/>
            <person name="Yamane J."/>
            <person name="Ohnishi K."/>
            <person name="Oshima S."/>
        </authorList>
    </citation>
    <scope>NUCLEOTIDE SEQUENCE [LARGE SCALE GENOMIC DNA]</scope>
    <source>
        <strain evidence="4 5">U-1</strain>
    </source>
</reference>
<dbReference type="OrthoDB" id="5196645at2"/>
<proteinExistence type="predicted"/>
<dbReference type="GeneID" id="93374868"/>
<accession>A0A0B8NEI0</accession>
<dbReference type="PANTHER" id="PTHR24094">
    <property type="entry name" value="SECRETED PROTEIN"/>
    <property type="match status" value="1"/>
</dbReference>
<organism evidence="4 5">
    <name type="scientific">Nocardia seriolae</name>
    <dbReference type="NCBI Taxonomy" id="37332"/>
    <lineage>
        <taxon>Bacteria</taxon>
        <taxon>Bacillati</taxon>
        <taxon>Actinomycetota</taxon>
        <taxon>Actinomycetes</taxon>
        <taxon>Mycobacteriales</taxon>
        <taxon>Nocardiaceae</taxon>
        <taxon>Nocardia</taxon>
    </lineage>
</organism>
<dbReference type="Proteomes" id="UP000037179">
    <property type="component" value="Unassembled WGS sequence"/>
</dbReference>
<reference evidence="5" key="1">
    <citation type="submission" date="2015-07" db="EMBL/GenBank/DDBJ databases">
        <title>Nocardia seriolae U-1 whole genome shotgun sequence.</title>
        <authorList>
            <person name="Imajoh M."/>
            <person name="Fukumoto Y."/>
            <person name="Sukeda M."/>
            <person name="Yamane J."/>
            <person name="Yamasaki K."/>
            <person name="Shimizu M."/>
            <person name="Ohnishi K."/>
            <person name="Oshima S."/>
        </authorList>
    </citation>
    <scope>NUCLEOTIDE SEQUENCE [LARGE SCALE GENOMIC DNA]</scope>
    <source>
        <strain evidence="5">U-1</strain>
    </source>
</reference>
<evidence type="ECO:0000313" key="3">
    <source>
        <dbReference type="EMBL" id="APA98628.1"/>
    </source>
</evidence>
<dbReference type="EMBL" id="CP017839">
    <property type="protein sequence ID" value="APA98628.1"/>
    <property type="molecule type" value="Genomic_DNA"/>
</dbReference>
<evidence type="ECO:0000259" key="2">
    <source>
        <dbReference type="Pfam" id="PF07510"/>
    </source>
</evidence>
<keyword evidence="5" id="KW-1185">Reference proteome</keyword>
<dbReference type="RefSeq" id="WP_045439958.1">
    <property type="nucleotide sequence ID" value="NZ_AP017900.1"/>
</dbReference>
<evidence type="ECO:0000313" key="6">
    <source>
        <dbReference type="Proteomes" id="UP000180166"/>
    </source>
</evidence>
<name>A0A0B8NEI0_9NOCA</name>
<evidence type="ECO:0000256" key="1">
    <source>
        <dbReference type="SAM" id="MobiDB-lite"/>
    </source>
</evidence>
<sequence>MTLSKFRRSPAARRLLAAVVSLLVAVAVAVLVAVLEKHGDTAKPDASGPPIPSGPAQPVGSAKEISALLGNLSVADELPMTGYSRDRFPHWDTEKPEHGFGDSFAQYSRCTTRDVVLLRDATGPVKLDPSSCKLTTGKDGGWRDQYGVMDKKTNALKPYKWTTDSSALDIDHIVALAEAWRSGASKLDDDTRRHIANDALNLVISDPTANRSKGDQDPSSYIPPGNFRCAYIGRYIQVKVKYGLNVDSKEQTALQSAVKDCVSKGEFT</sequence>
<dbReference type="InterPro" id="IPR011089">
    <property type="entry name" value="GmrSD_C"/>
</dbReference>
<dbReference type="KEGG" id="nsr:NS506_04580"/>
<protein>
    <recommendedName>
        <fullName evidence="2">GmrSD restriction endonucleases C-terminal domain-containing protein</fullName>
    </recommendedName>
</protein>
<feature type="domain" description="GmrSD restriction endonucleases C-terminal" evidence="2">
    <location>
        <begin position="157"/>
        <end position="254"/>
    </location>
</feature>
<dbReference type="AlphaFoldDB" id="A0A0B8NEI0"/>
<feature type="region of interest" description="Disordered" evidence="1">
    <location>
        <begin position="40"/>
        <end position="59"/>
    </location>
</feature>
<dbReference type="PANTHER" id="PTHR24094:SF15">
    <property type="entry name" value="AMP-DEPENDENT SYNTHETASE_LIGASE DOMAIN-CONTAINING PROTEIN-RELATED"/>
    <property type="match status" value="1"/>
</dbReference>
<evidence type="ECO:0000313" key="4">
    <source>
        <dbReference type="EMBL" id="GAP32719.1"/>
    </source>
</evidence>
<gene>
    <name evidence="3" type="ORF">NS506_04580</name>
    <name evidence="4" type="ORF">NSK11_contig00176-0001</name>
</gene>
<evidence type="ECO:0000313" key="5">
    <source>
        <dbReference type="Proteomes" id="UP000037179"/>
    </source>
</evidence>
<dbReference type="Pfam" id="PF07510">
    <property type="entry name" value="GmrSD_C"/>
    <property type="match status" value="1"/>
</dbReference>
<dbReference type="EMBL" id="BBYQ01000176">
    <property type="protein sequence ID" value="GAP32719.1"/>
    <property type="molecule type" value="Genomic_DNA"/>
</dbReference>